<dbReference type="AlphaFoldDB" id="A0A9W9TMS4"/>
<evidence type="ECO:0000256" key="1">
    <source>
        <dbReference type="SAM" id="MobiDB-lite"/>
    </source>
</evidence>
<accession>A0A9W9TMS4</accession>
<protein>
    <submittedName>
        <fullName evidence="2">Uncharacterized protein</fullName>
    </submittedName>
</protein>
<dbReference type="EMBL" id="JAPQKS010000004">
    <property type="protein sequence ID" value="KAJ5232240.1"/>
    <property type="molecule type" value="Genomic_DNA"/>
</dbReference>
<reference evidence="2" key="2">
    <citation type="journal article" date="2023" name="IMA Fungus">
        <title>Comparative genomic study of the Penicillium genus elucidates a diverse pangenome and 15 lateral gene transfer events.</title>
        <authorList>
            <person name="Petersen C."/>
            <person name="Sorensen T."/>
            <person name="Nielsen M.R."/>
            <person name="Sondergaard T.E."/>
            <person name="Sorensen J.L."/>
            <person name="Fitzpatrick D.A."/>
            <person name="Frisvad J.C."/>
            <person name="Nielsen K.L."/>
        </authorList>
    </citation>
    <scope>NUCLEOTIDE SEQUENCE</scope>
    <source>
        <strain evidence="2">IBT 19713</strain>
    </source>
</reference>
<feature type="region of interest" description="Disordered" evidence="1">
    <location>
        <begin position="57"/>
        <end position="79"/>
    </location>
</feature>
<comment type="caution">
    <text evidence="2">The sequence shown here is derived from an EMBL/GenBank/DDBJ whole genome shotgun (WGS) entry which is preliminary data.</text>
</comment>
<reference evidence="2" key="1">
    <citation type="submission" date="2022-11" db="EMBL/GenBank/DDBJ databases">
        <authorList>
            <person name="Petersen C."/>
        </authorList>
    </citation>
    <scope>NUCLEOTIDE SEQUENCE</scope>
    <source>
        <strain evidence="2">IBT 19713</strain>
    </source>
</reference>
<dbReference type="RefSeq" id="XP_058330233.1">
    <property type="nucleotide sequence ID" value="XM_058474493.1"/>
</dbReference>
<dbReference type="GeneID" id="83201796"/>
<name>A0A9W9TMS4_9EURO</name>
<keyword evidence="3" id="KW-1185">Reference proteome</keyword>
<dbReference type="Proteomes" id="UP001150941">
    <property type="component" value="Unassembled WGS sequence"/>
</dbReference>
<evidence type="ECO:0000313" key="3">
    <source>
        <dbReference type="Proteomes" id="UP001150941"/>
    </source>
</evidence>
<organism evidence="2 3">
    <name type="scientific">Penicillium chermesinum</name>
    <dbReference type="NCBI Taxonomy" id="63820"/>
    <lineage>
        <taxon>Eukaryota</taxon>
        <taxon>Fungi</taxon>
        <taxon>Dikarya</taxon>
        <taxon>Ascomycota</taxon>
        <taxon>Pezizomycotina</taxon>
        <taxon>Eurotiomycetes</taxon>
        <taxon>Eurotiomycetidae</taxon>
        <taxon>Eurotiales</taxon>
        <taxon>Aspergillaceae</taxon>
        <taxon>Penicillium</taxon>
    </lineage>
</organism>
<gene>
    <name evidence="2" type="ORF">N7468_005196</name>
</gene>
<sequence>MVSALAPFQFSGVLFLQKKGFLLVRTPDLKPGPKGKEVRERALKWLRKKAEYDLGSTKAGRAHWGGGKQTTHMAPGEPI</sequence>
<evidence type="ECO:0000313" key="2">
    <source>
        <dbReference type="EMBL" id="KAJ5232240.1"/>
    </source>
</evidence>
<proteinExistence type="predicted"/>